<dbReference type="SUPFAM" id="SSF54506">
    <property type="entry name" value="Diaminopimelate epimerase-like"/>
    <property type="match status" value="1"/>
</dbReference>
<protein>
    <submittedName>
        <fullName evidence="3">PhzF family phenazine biosynthesis protein</fullName>
    </submittedName>
</protein>
<name>A0ABV8KGB1_9ACTN</name>
<dbReference type="PANTHER" id="PTHR13774:SF39">
    <property type="entry name" value="BIOSYNTHESIS PROTEIN, PUTATIVE-RELATED"/>
    <property type="match status" value="1"/>
</dbReference>
<dbReference type="Proteomes" id="UP001595868">
    <property type="component" value="Unassembled WGS sequence"/>
</dbReference>
<evidence type="ECO:0000256" key="1">
    <source>
        <dbReference type="ARBA" id="ARBA00008270"/>
    </source>
</evidence>
<evidence type="ECO:0000256" key="2">
    <source>
        <dbReference type="ARBA" id="ARBA00023235"/>
    </source>
</evidence>
<dbReference type="Gene3D" id="3.10.310.10">
    <property type="entry name" value="Diaminopimelate Epimerase, Chain A, domain 1"/>
    <property type="match status" value="2"/>
</dbReference>
<dbReference type="PIRSF" id="PIRSF016184">
    <property type="entry name" value="PhzC_PhzF"/>
    <property type="match status" value="1"/>
</dbReference>
<dbReference type="NCBIfam" id="TIGR00654">
    <property type="entry name" value="PhzF_family"/>
    <property type="match status" value="1"/>
</dbReference>
<dbReference type="InterPro" id="IPR003719">
    <property type="entry name" value="Phenazine_PhzF-like"/>
</dbReference>
<gene>
    <name evidence="3" type="ORF">ACFOX0_03095</name>
</gene>
<reference evidence="4" key="1">
    <citation type="journal article" date="2019" name="Int. J. Syst. Evol. Microbiol.">
        <title>The Global Catalogue of Microorganisms (GCM) 10K type strain sequencing project: providing services to taxonomists for standard genome sequencing and annotation.</title>
        <authorList>
            <consortium name="The Broad Institute Genomics Platform"/>
            <consortium name="The Broad Institute Genome Sequencing Center for Infectious Disease"/>
            <person name="Wu L."/>
            <person name="Ma J."/>
        </authorList>
    </citation>
    <scope>NUCLEOTIDE SEQUENCE [LARGE SCALE GENOMIC DNA]</scope>
    <source>
        <strain evidence="4">2902at01</strain>
    </source>
</reference>
<comment type="similarity">
    <text evidence="1">Belongs to the PhzF family.</text>
</comment>
<comment type="caution">
    <text evidence="3">The sequence shown here is derived from an EMBL/GenBank/DDBJ whole genome shotgun (WGS) entry which is preliminary data.</text>
</comment>
<dbReference type="EMBL" id="JBHSBN010000002">
    <property type="protein sequence ID" value="MFC4104927.1"/>
    <property type="molecule type" value="Genomic_DNA"/>
</dbReference>
<organism evidence="3 4">
    <name type="scientific">Micromonospora zhanjiangensis</name>
    <dbReference type="NCBI Taxonomy" id="1522057"/>
    <lineage>
        <taxon>Bacteria</taxon>
        <taxon>Bacillati</taxon>
        <taxon>Actinomycetota</taxon>
        <taxon>Actinomycetes</taxon>
        <taxon>Micromonosporales</taxon>
        <taxon>Micromonosporaceae</taxon>
        <taxon>Micromonospora</taxon>
    </lineage>
</organism>
<proteinExistence type="inferred from homology"/>
<evidence type="ECO:0000313" key="3">
    <source>
        <dbReference type="EMBL" id="MFC4104927.1"/>
    </source>
</evidence>
<dbReference type="Pfam" id="PF02567">
    <property type="entry name" value="PhzC-PhzF"/>
    <property type="match status" value="1"/>
</dbReference>
<dbReference type="RefSeq" id="WP_377541917.1">
    <property type="nucleotide sequence ID" value="NZ_JBHSBN010000002.1"/>
</dbReference>
<keyword evidence="2" id="KW-0413">Isomerase</keyword>
<evidence type="ECO:0000313" key="4">
    <source>
        <dbReference type="Proteomes" id="UP001595868"/>
    </source>
</evidence>
<accession>A0ABV8KGB1</accession>
<keyword evidence="4" id="KW-1185">Reference proteome</keyword>
<sequence>MRDGVAPTVTVVRACLRDGAGGSPTAVLPETGLSDRERRAVPALLGTSHAVFVSLAPAGPVSADVSLRFFTTTGELPACGHGTVAALAYLAAPRETTGGHGDALGPADHSPVTLRTPGRVFTGRVGRVGREFRAAFDPGPVTVREPAPDETVPVLRALGLDADPLAVDAHVATLGRPRLLVPVSARSVLAGLAPDLDRLRVACDRLGLLGCYVYHGPTADGRVPGDSRRGRVAARMFAPSIGVPEDIANANSTACLAAHLARAGTTDLTVDMGDALGVPASISTTVRDGDSGPLVEVGGAAVVDRVVHP</sequence>
<dbReference type="PANTHER" id="PTHR13774">
    <property type="entry name" value="PHENAZINE BIOSYNTHESIS PROTEIN"/>
    <property type="match status" value="1"/>
</dbReference>